<dbReference type="AlphaFoldDB" id="A0A5B8SYQ8"/>
<dbReference type="GO" id="GO:0005524">
    <property type="term" value="F:ATP binding"/>
    <property type="evidence" value="ECO:0007669"/>
    <property type="project" value="UniProtKB-UniRule"/>
</dbReference>
<proteinExistence type="predicted"/>
<dbReference type="RefSeq" id="WP_147185028.1">
    <property type="nucleotide sequence ID" value="NZ_CP042382.1"/>
</dbReference>
<evidence type="ECO:0000313" key="5">
    <source>
        <dbReference type="Proteomes" id="UP000321272"/>
    </source>
</evidence>
<dbReference type="PROSITE" id="PS50975">
    <property type="entry name" value="ATP_GRASP"/>
    <property type="match status" value="1"/>
</dbReference>
<dbReference type="PANTHER" id="PTHR21621">
    <property type="entry name" value="RIBOSOMAL PROTEIN S6 MODIFICATION PROTEIN"/>
    <property type="match status" value="1"/>
</dbReference>
<evidence type="ECO:0000256" key="2">
    <source>
        <dbReference type="PROSITE-ProRule" id="PRU00409"/>
    </source>
</evidence>
<evidence type="ECO:0000259" key="3">
    <source>
        <dbReference type="PROSITE" id="PS50975"/>
    </source>
</evidence>
<keyword evidence="2" id="KW-0547">Nucleotide-binding</keyword>
<dbReference type="Pfam" id="PF14397">
    <property type="entry name" value="ATPgrasp_ST"/>
    <property type="match status" value="1"/>
</dbReference>
<dbReference type="GO" id="GO:0005737">
    <property type="term" value="C:cytoplasm"/>
    <property type="evidence" value="ECO:0007669"/>
    <property type="project" value="TreeGrafter"/>
</dbReference>
<dbReference type="PANTHER" id="PTHR21621:SF0">
    <property type="entry name" value="BETA-CITRYLGLUTAMATE SYNTHASE B-RELATED"/>
    <property type="match status" value="1"/>
</dbReference>
<evidence type="ECO:0000256" key="1">
    <source>
        <dbReference type="ARBA" id="ARBA00023211"/>
    </source>
</evidence>
<dbReference type="GO" id="GO:0009432">
    <property type="term" value="P:SOS response"/>
    <property type="evidence" value="ECO:0007669"/>
    <property type="project" value="TreeGrafter"/>
</dbReference>
<evidence type="ECO:0000313" key="4">
    <source>
        <dbReference type="EMBL" id="QEA39978.1"/>
    </source>
</evidence>
<dbReference type="InterPro" id="IPR011761">
    <property type="entry name" value="ATP-grasp"/>
</dbReference>
<dbReference type="KEGG" id="paur:FGL86_13435"/>
<reference evidence="4 5" key="1">
    <citation type="submission" date="2019-06" db="EMBL/GenBank/DDBJ databases">
        <title>Genome analyses of bacteria isolated from kimchi.</title>
        <authorList>
            <person name="Lee S."/>
            <person name="Ahn S."/>
            <person name="Roh S."/>
        </authorList>
    </citation>
    <scope>NUCLEOTIDE SEQUENCE [LARGE SCALE GENOMIC DNA]</scope>
    <source>
        <strain evidence="4 5">CBA4606</strain>
    </source>
</reference>
<dbReference type="SUPFAM" id="SSF56059">
    <property type="entry name" value="Glutathione synthetase ATP-binding domain-like"/>
    <property type="match status" value="1"/>
</dbReference>
<dbReference type="Proteomes" id="UP000321272">
    <property type="component" value="Chromosome"/>
</dbReference>
<dbReference type="Gene3D" id="3.30.470.20">
    <property type="entry name" value="ATP-grasp fold, B domain"/>
    <property type="match status" value="1"/>
</dbReference>
<gene>
    <name evidence="4" type="ORF">FGL86_13435</name>
</gene>
<dbReference type="InterPro" id="IPR039523">
    <property type="entry name" value="RimK-rel_E_lig_ATP-grasp"/>
</dbReference>
<dbReference type="EMBL" id="CP042382">
    <property type="protein sequence ID" value="QEA39978.1"/>
    <property type="molecule type" value="Genomic_DNA"/>
</dbReference>
<keyword evidence="4" id="KW-0436">Ligase</keyword>
<protein>
    <submittedName>
        <fullName evidence="4">Alpha-L-glutamate ligase-like protein</fullName>
    </submittedName>
</protein>
<keyword evidence="5" id="KW-1185">Reference proteome</keyword>
<name>A0A5B8SYQ8_9GAMM</name>
<accession>A0A5B8SYQ8</accession>
<dbReference type="GO" id="GO:0046872">
    <property type="term" value="F:metal ion binding"/>
    <property type="evidence" value="ECO:0007669"/>
    <property type="project" value="InterPro"/>
</dbReference>
<keyword evidence="1" id="KW-0464">Manganese</keyword>
<dbReference type="InterPro" id="IPR011758">
    <property type="entry name" value="RimK-rel_E_lig"/>
</dbReference>
<sequence length="347" mass="37764">MGILLNNSWTSPKKLKTKGIIGMNRRNIRYIGRYNDRHLYPLVDDKLKTKLLAHEYGITTPALIGTVTTQFHVKHITTMVAGHGGFVIKPAKGSGGKGILVIDHVDGDAYVKPSGHHLGREDIERHVSNILSGLYSLGGSPDVAVIEALINFDESLSEYTYEGVPDIRVIVFQGYPVMAMMRLSTAASDGKANLHQGAVGVGLDIASGWALRGVQFDRSRQDHPDTGHDLASLHIHGWTTLLELAASCYEMTGLGYLGTDMVLDRDHGPMLLELNARPGLAIQMANGEGLRPRLDLIERQTESRSPVERVAFAQRHFARRGELEVTSSAPATAELAQTAFSSPGNSL</sequence>
<keyword evidence="2" id="KW-0067">ATP-binding</keyword>
<dbReference type="OrthoDB" id="336227at2"/>
<dbReference type="NCBIfam" id="TIGR02291">
    <property type="entry name" value="rimK_rel_E_lig"/>
    <property type="match status" value="1"/>
</dbReference>
<dbReference type="GO" id="GO:0018169">
    <property type="term" value="F:ribosomal S6-glutamic acid ligase activity"/>
    <property type="evidence" value="ECO:0007669"/>
    <property type="project" value="TreeGrafter"/>
</dbReference>
<feature type="domain" description="ATP-grasp" evidence="3">
    <location>
        <begin position="50"/>
        <end position="305"/>
    </location>
</feature>
<organism evidence="4 5">
    <name type="scientific">Pistricoccus aurantiacus</name>
    <dbReference type="NCBI Taxonomy" id="1883414"/>
    <lineage>
        <taxon>Bacteria</taxon>
        <taxon>Pseudomonadati</taxon>
        <taxon>Pseudomonadota</taxon>
        <taxon>Gammaproteobacteria</taxon>
        <taxon>Oceanospirillales</taxon>
        <taxon>Halomonadaceae</taxon>
        <taxon>Pistricoccus</taxon>
    </lineage>
</organism>